<comment type="caution">
    <text evidence="7">The sequence shown here is derived from an EMBL/GenBank/DDBJ whole genome shotgun (WGS) entry which is preliminary data.</text>
</comment>
<keyword evidence="5" id="KW-0472">Membrane</keyword>
<name>A0A1W0WWX7_HYPEX</name>
<sequence>MNREDWDESPPEMDGWLSKAAIVAMALAAGAVFALWAKCRSKEKAQQPPRQTQPMRGLKTAPGAHTTNQTATEQDKLLPEIQKARRGPAEEVYENSMELTGTEKHKKHLRTTKNLPGIIEVTVDLAPMARQATANPAHQESNASEAAEGNNIGTLPEKVCAAKMNQGDWFKPPPPWRCSGEDGFEGCAAVWTEQIKTKTHKRNLLTARNLPGITAVKGTSHGSFIRTIYRVRGLSEAAVVDAIRMIESRVVSETVRFPENFFQGSPEDRQLTLKLHVESSHVVLTFSEDTESTDVLIGVEGVASNVEQARAMLLRLETDFNYAESARRDEMAQRDAAARARQGSNASEGVVVVAAKASLPPQEMANECIICVDMSADTAFVPCGHKTFCEPCAQEIFQGKGECPTCRGRITAILRLFG</sequence>
<evidence type="ECO:0000256" key="5">
    <source>
        <dbReference type="SAM" id="Phobius"/>
    </source>
</evidence>
<accession>A0A1W0WWX7</accession>
<feature type="domain" description="RING-type" evidence="6">
    <location>
        <begin position="368"/>
        <end position="407"/>
    </location>
</feature>
<dbReference type="SMART" id="SM00184">
    <property type="entry name" value="RING"/>
    <property type="match status" value="1"/>
</dbReference>
<dbReference type="AlphaFoldDB" id="A0A1W0WWX7"/>
<evidence type="ECO:0000256" key="1">
    <source>
        <dbReference type="ARBA" id="ARBA00022771"/>
    </source>
</evidence>
<dbReference type="PANTHER" id="PTHR46629">
    <property type="entry name" value="OS01G0917900 PROTEIN"/>
    <property type="match status" value="1"/>
</dbReference>
<dbReference type="InterPro" id="IPR001841">
    <property type="entry name" value="Znf_RING"/>
</dbReference>
<dbReference type="Gene3D" id="3.30.40.10">
    <property type="entry name" value="Zinc/RING finger domain, C3HC4 (zinc finger)"/>
    <property type="match status" value="1"/>
</dbReference>
<keyword evidence="5" id="KW-0812">Transmembrane</keyword>
<keyword evidence="1 3" id="KW-0479">Metal-binding</keyword>
<evidence type="ECO:0000313" key="8">
    <source>
        <dbReference type="Proteomes" id="UP000192578"/>
    </source>
</evidence>
<dbReference type="GO" id="GO:0008270">
    <property type="term" value="F:zinc ion binding"/>
    <property type="evidence" value="ECO:0007669"/>
    <property type="project" value="UniProtKB-KW"/>
</dbReference>
<gene>
    <name evidence="7" type="ORF">BV898_06251</name>
</gene>
<feature type="transmembrane region" description="Helical" evidence="5">
    <location>
        <begin position="20"/>
        <end position="37"/>
    </location>
</feature>
<organism evidence="7 8">
    <name type="scientific">Hypsibius exemplaris</name>
    <name type="common">Freshwater tardigrade</name>
    <dbReference type="NCBI Taxonomy" id="2072580"/>
    <lineage>
        <taxon>Eukaryota</taxon>
        <taxon>Metazoa</taxon>
        <taxon>Ecdysozoa</taxon>
        <taxon>Tardigrada</taxon>
        <taxon>Eutardigrada</taxon>
        <taxon>Parachela</taxon>
        <taxon>Hypsibioidea</taxon>
        <taxon>Hypsibiidae</taxon>
        <taxon>Hypsibius</taxon>
    </lineage>
</organism>
<evidence type="ECO:0000256" key="3">
    <source>
        <dbReference type="PROSITE-ProRule" id="PRU00175"/>
    </source>
</evidence>
<dbReference type="Pfam" id="PF13920">
    <property type="entry name" value="zf-C3HC4_3"/>
    <property type="match status" value="1"/>
</dbReference>
<evidence type="ECO:0000259" key="6">
    <source>
        <dbReference type="PROSITE" id="PS50089"/>
    </source>
</evidence>
<keyword evidence="8" id="KW-1185">Reference proteome</keyword>
<feature type="region of interest" description="Disordered" evidence="4">
    <location>
        <begin position="41"/>
        <end position="71"/>
    </location>
</feature>
<evidence type="ECO:0000256" key="4">
    <source>
        <dbReference type="SAM" id="MobiDB-lite"/>
    </source>
</evidence>
<dbReference type="OrthoDB" id="6078042at2759"/>
<keyword evidence="2" id="KW-0862">Zinc</keyword>
<reference evidence="8" key="1">
    <citation type="submission" date="2017-01" db="EMBL/GenBank/DDBJ databases">
        <title>Comparative genomics of anhydrobiosis in the tardigrade Hypsibius dujardini.</title>
        <authorList>
            <person name="Yoshida Y."/>
            <person name="Koutsovoulos G."/>
            <person name="Laetsch D."/>
            <person name="Stevens L."/>
            <person name="Kumar S."/>
            <person name="Horikawa D."/>
            <person name="Ishino K."/>
            <person name="Komine S."/>
            <person name="Tomita M."/>
            <person name="Blaxter M."/>
            <person name="Arakawa K."/>
        </authorList>
    </citation>
    <scope>NUCLEOTIDE SEQUENCE [LARGE SCALE GENOMIC DNA]</scope>
    <source>
        <strain evidence="8">Z151</strain>
    </source>
</reference>
<dbReference type="PROSITE" id="PS50089">
    <property type="entry name" value="ZF_RING_2"/>
    <property type="match status" value="1"/>
</dbReference>
<protein>
    <recommendedName>
        <fullName evidence="6">RING-type domain-containing protein</fullName>
    </recommendedName>
</protein>
<evidence type="ECO:0000313" key="7">
    <source>
        <dbReference type="EMBL" id="OQV19710.1"/>
    </source>
</evidence>
<keyword evidence="1 3" id="KW-0863">Zinc-finger</keyword>
<dbReference type="EMBL" id="MTYJ01000036">
    <property type="protein sequence ID" value="OQV19710.1"/>
    <property type="molecule type" value="Genomic_DNA"/>
</dbReference>
<evidence type="ECO:0000256" key="2">
    <source>
        <dbReference type="ARBA" id="ARBA00022833"/>
    </source>
</evidence>
<proteinExistence type="predicted"/>
<dbReference type="SUPFAM" id="SSF57850">
    <property type="entry name" value="RING/U-box"/>
    <property type="match status" value="1"/>
</dbReference>
<dbReference type="Proteomes" id="UP000192578">
    <property type="component" value="Unassembled WGS sequence"/>
</dbReference>
<dbReference type="InterPro" id="IPR013083">
    <property type="entry name" value="Znf_RING/FYVE/PHD"/>
</dbReference>
<keyword evidence="5" id="KW-1133">Transmembrane helix</keyword>